<reference evidence="8 9" key="1">
    <citation type="journal article" date="2019" name="Int. J. Syst. Evol. Microbiol.">
        <title>The Global Catalogue of Microorganisms (GCM) 10K type strain sequencing project: providing services to taxonomists for standard genome sequencing and annotation.</title>
        <authorList>
            <consortium name="The Broad Institute Genomics Platform"/>
            <consortium name="The Broad Institute Genome Sequencing Center for Infectious Disease"/>
            <person name="Wu L."/>
            <person name="Ma J."/>
        </authorList>
    </citation>
    <scope>NUCLEOTIDE SEQUENCE [LARGE SCALE GENOMIC DNA]</scope>
    <source>
        <strain evidence="8 9">PSR21</strain>
    </source>
</reference>
<evidence type="ECO:0000256" key="4">
    <source>
        <dbReference type="ARBA" id="ARBA00023002"/>
    </source>
</evidence>
<dbReference type="AlphaFoldDB" id="A0ABD6A5F8"/>
<keyword evidence="2 7" id="KW-0349">Heme</keyword>
<dbReference type="GO" id="GO:0004497">
    <property type="term" value="F:monooxygenase activity"/>
    <property type="evidence" value="ECO:0007669"/>
    <property type="project" value="UniProtKB-KW"/>
</dbReference>
<dbReference type="GO" id="GO:0046872">
    <property type="term" value="F:metal ion binding"/>
    <property type="evidence" value="ECO:0007669"/>
    <property type="project" value="UniProtKB-KW"/>
</dbReference>
<protein>
    <submittedName>
        <fullName evidence="8">Cytochrome P450</fullName>
    </submittedName>
</protein>
<evidence type="ECO:0000313" key="8">
    <source>
        <dbReference type="EMBL" id="MFC7315458.1"/>
    </source>
</evidence>
<evidence type="ECO:0000256" key="1">
    <source>
        <dbReference type="ARBA" id="ARBA00010617"/>
    </source>
</evidence>
<evidence type="ECO:0000256" key="7">
    <source>
        <dbReference type="RuleBase" id="RU000461"/>
    </source>
</evidence>
<dbReference type="Gene3D" id="1.10.630.10">
    <property type="entry name" value="Cytochrome P450"/>
    <property type="match status" value="1"/>
</dbReference>
<dbReference type="SUPFAM" id="SSF48264">
    <property type="entry name" value="Cytochrome P450"/>
    <property type="match status" value="1"/>
</dbReference>
<comment type="similarity">
    <text evidence="1 7">Belongs to the cytochrome P450 family.</text>
</comment>
<dbReference type="InterPro" id="IPR001128">
    <property type="entry name" value="Cyt_P450"/>
</dbReference>
<evidence type="ECO:0000313" key="9">
    <source>
        <dbReference type="Proteomes" id="UP001596547"/>
    </source>
</evidence>
<dbReference type="InterPro" id="IPR036396">
    <property type="entry name" value="Cyt_P450_sf"/>
</dbReference>
<proteinExistence type="inferred from homology"/>
<dbReference type="PRINTS" id="PR00463">
    <property type="entry name" value="EP450I"/>
</dbReference>
<dbReference type="InterPro" id="IPR050196">
    <property type="entry name" value="Cytochrome_P450_Monoox"/>
</dbReference>
<organism evidence="8 9">
    <name type="scientific">Halomarina halobia</name>
    <dbReference type="NCBI Taxonomy" id="3033386"/>
    <lineage>
        <taxon>Archaea</taxon>
        <taxon>Methanobacteriati</taxon>
        <taxon>Methanobacteriota</taxon>
        <taxon>Stenosarchaea group</taxon>
        <taxon>Halobacteria</taxon>
        <taxon>Halobacteriales</taxon>
        <taxon>Natronomonadaceae</taxon>
        <taxon>Halomarina</taxon>
    </lineage>
</organism>
<comment type="caution">
    <text evidence="8">The sequence shown here is derived from an EMBL/GenBank/DDBJ whole genome shotgun (WGS) entry which is preliminary data.</text>
</comment>
<evidence type="ECO:0000256" key="6">
    <source>
        <dbReference type="ARBA" id="ARBA00023033"/>
    </source>
</evidence>
<dbReference type="PRINTS" id="PR00385">
    <property type="entry name" value="P450"/>
</dbReference>
<evidence type="ECO:0000256" key="5">
    <source>
        <dbReference type="ARBA" id="ARBA00023004"/>
    </source>
</evidence>
<dbReference type="PROSITE" id="PS00086">
    <property type="entry name" value="CYTOCHROME_P450"/>
    <property type="match status" value="1"/>
</dbReference>
<dbReference type="EMBL" id="JBHTBF010000001">
    <property type="protein sequence ID" value="MFC7315458.1"/>
    <property type="molecule type" value="Genomic_DNA"/>
</dbReference>
<keyword evidence="6 7" id="KW-0503">Monooxygenase</keyword>
<dbReference type="GeneID" id="79314423"/>
<keyword evidence="5 7" id="KW-0408">Iron</keyword>
<name>A0ABD6A5F8_9EURY</name>
<dbReference type="PANTHER" id="PTHR24291">
    <property type="entry name" value="CYTOCHROME P450 FAMILY 4"/>
    <property type="match status" value="1"/>
</dbReference>
<evidence type="ECO:0000256" key="3">
    <source>
        <dbReference type="ARBA" id="ARBA00022723"/>
    </source>
</evidence>
<gene>
    <name evidence="8" type="ORF">ACFQPE_01430</name>
</gene>
<dbReference type="PANTHER" id="PTHR24291:SF50">
    <property type="entry name" value="BIFUNCTIONAL ALBAFLAVENONE MONOOXYGENASE_TERPENE SYNTHASE"/>
    <property type="match status" value="1"/>
</dbReference>
<keyword evidence="9" id="KW-1185">Reference proteome</keyword>
<keyword evidence="3 7" id="KW-0479">Metal-binding</keyword>
<dbReference type="Proteomes" id="UP001596547">
    <property type="component" value="Unassembled WGS sequence"/>
</dbReference>
<dbReference type="InterPro" id="IPR002401">
    <property type="entry name" value="Cyt_P450_E_grp-I"/>
</dbReference>
<accession>A0ABD6A5F8</accession>
<dbReference type="Pfam" id="PF00067">
    <property type="entry name" value="p450"/>
    <property type="match status" value="1"/>
</dbReference>
<sequence length="454" mass="51581">MRAQPPGPAGYPVVGNTYHYARDPLAFMDAVRRAYGDVARFTLGPVDAYMLSNPDDVERVLVTEEPTFRKADFADEAVEALLGKGLLLSDGVFWEEQRHLAQPAFNMGRISGLVEMMTEKTAATLDGWTDGETVNLQLPIARLTVEIIVEAMFGAGIDERTVRTVQDNLEPLGARFEPDPVRFLTPSWMPSAGNREYYEALSTLEGIVEDLIERRRGTETGRTDLLSILLRAQARGDQTDRQLRDEMMTMLLAGHDTTALTLTYAFHQVGCHPEVERRLHEEVDRVLGDARTSESARSGEERLRPAMADLRRLDYTERVLKETMRVLPPVYTLFRQANADVRVGGYRVPKDALVMLPQWVVHRDPAYWDDPEAFDPDRWLPERARLRHRYAYFPFGAGPRHCIGKQFSMVEAKAIASMIASRFSLELRSDRELSLRPSLTMHPRDPIEVRLRAR</sequence>
<dbReference type="InterPro" id="IPR017972">
    <property type="entry name" value="Cyt_P450_CS"/>
</dbReference>
<evidence type="ECO:0000256" key="2">
    <source>
        <dbReference type="ARBA" id="ARBA00022617"/>
    </source>
</evidence>
<keyword evidence="4 7" id="KW-0560">Oxidoreductase</keyword>
<dbReference type="RefSeq" id="WP_276304857.1">
    <property type="nucleotide sequence ID" value="NZ_CP119992.1"/>
</dbReference>